<dbReference type="InterPro" id="IPR050324">
    <property type="entry name" value="CDP-alcohol_PTase-I"/>
</dbReference>
<gene>
    <name evidence="1" type="ORF">C6P45_002622</name>
</gene>
<dbReference type="OrthoDB" id="10251048at2759"/>
<evidence type="ECO:0000313" key="2">
    <source>
        <dbReference type="Proteomes" id="UP000750334"/>
    </source>
</evidence>
<dbReference type="Pfam" id="PF13344">
    <property type="entry name" value="Hydrolase_6"/>
    <property type="match status" value="1"/>
</dbReference>
<comment type="caution">
    <text evidence="1">The sequence shown here is derived from an EMBL/GenBank/DDBJ whole genome shotgun (WGS) entry which is preliminary data.</text>
</comment>
<accession>A0A9P6VW86</accession>
<name>A0A9P6VW86_MAUEX</name>
<dbReference type="PANTHER" id="PTHR14269:SF57">
    <property type="entry name" value="SUPERFAMILY HYDROLASE, PUTATIVE (AFU_ORTHOLOGUE AFUA_2G02580)-RELATED"/>
    <property type="match status" value="1"/>
</dbReference>
<dbReference type="GO" id="GO:0005739">
    <property type="term" value="C:mitochondrion"/>
    <property type="evidence" value="ECO:0007669"/>
    <property type="project" value="TreeGrafter"/>
</dbReference>
<protein>
    <submittedName>
        <fullName evidence="1">Uncharacterized protein</fullName>
    </submittedName>
</protein>
<dbReference type="InterPro" id="IPR006353">
    <property type="entry name" value="HAD-SF_hydro_IIA_CECR5"/>
</dbReference>
<dbReference type="EMBL" id="PUHR01000251">
    <property type="protein sequence ID" value="KAG0656737.1"/>
    <property type="molecule type" value="Genomic_DNA"/>
</dbReference>
<sequence length="361" mass="40621">MISRLVPAAGLCRRFLSTSPREIAFAFDIDGVLLRGTKPIAKAGEALKLLNRNKIPYILLTNGGGLMESERVNFISNALNVEISPLQIVQSHTPYKTLVNKYEKILAVGTYSVKDVAKKYGFQNVVHPVDIIKYNKFTTPFSGVSQEIIDQYGEEINDLTTKPFDAVLVFNDPHDWAADLQIISDVINSNSGMLNTLRDEKEWQPSVPIYFSNNDLLWANQYNLNRFGQGAFRYLVRTLYSQMNKGLPLRDFIIGKPTSITYDFAHNVLIDWRQKLLRGETTSLKQILPILGSRPASSPFDKVYMVGDNPASDIIGAEKNGWESCLVRTGVYRDGDVLDKCTPTMIVDDVYEAVTKVLREQ</sequence>
<dbReference type="NCBIfam" id="TIGR01460">
    <property type="entry name" value="HAD-SF-IIA"/>
    <property type="match status" value="1"/>
</dbReference>
<proteinExistence type="predicted"/>
<dbReference type="InterPro" id="IPR036412">
    <property type="entry name" value="HAD-like_sf"/>
</dbReference>
<dbReference type="SFLD" id="SFLDG01139">
    <property type="entry name" value="C2.A:_Pyridoxal_Phosphate_Phos"/>
    <property type="match status" value="1"/>
</dbReference>
<evidence type="ECO:0000313" key="1">
    <source>
        <dbReference type="EMBL" id="KAG0656737.1"/>
    </source>
</evidence>
<dbReference type="InterPro" id="IPR006357">
    <property type="entry name" value="HAD-SF_hydro_IIA"/>
</dbReference>
<dbReference type="NCBIfam" id="TIGR01456">
    <property type="entry name" value="CECR5"/>
    <property type="match status" value="1"/>
</dbReference>
<dbReference type="SUPFAM" id="SSF56784">
    <property type="entry name" value="HAD-like"/>
    <property type="match status" value="1"/>
</dbReference>
<dbReference type="PANTHER" id="PTHR14269">
    <property type="entry name" value="CDP-DIACYLGLYCEROL--GLYCEROL-3-PHOSPHATE 3-PHOSPHATIDYLTRANSFERASE-RELATED"/>
    <property type="match status" value="1"/>
</dbReference>
<dbReference type="Proteomes" id="UP000750334">
    <property type="component" value="Unassembled WGS sequence"/>
</dbReference>
<dbReference type="GO" id="GO:0046474">
    <property type="term" value="P:glycerophospholipid biosynthetic process"/>
    <property type="evidence" value="ECO:0007669"/>
    <property type="project" value="TreeGrafter"/>
</dbReference>
<dbReference type="SFLD" id="SFLDS00003">
    <property type="entry name" value="Haloacid_Dehalogenase"/>
    <property type="match status" value="1"/>
</dbReference>
<dbReference type="Gene3D" id="3.40.50.1000">
    <property type="entry name" value="HAD superfamily/HAD-like"/>
    <property type="match status" value="2"/>
</dbReference>
<dbReference type="Pfam" id="PF13242">
    <property type="entry name" value="Hydrolase_like"/>
    <property type="match status" value="1"/>
</dbReference>
<dbReference type="AlphaFoldDB" id="A0A9P6VW86"/>
<dbReference type="InterPro" id="IPR023214">
    <property type="entry name" value="HAD_sf"/>
</dbReference>
<keyword evidence="2" id="KW-1185">Reference proteome</keyword>
<organism evidence="1 2">
    <name type="scientific">Maudiozyma exigua</name>
    <name type="common">Yeast</name>
    <name type="synonym">Kazachstania exigua</name>
    <dbReference type="NCBI Taxonomy" id="34358"/>
    <lineage>
        <taxon>Eukaryota</taxon>
        <taxon>Fungi</taxon>
        <taxon>Dikarya</taxon>
        <taxon>Ascomycota</taxon>
        <taxon>Saccharomycotina</taxon>
        <taxon>Saccharomycetes</taxon>
        <taxon>Saccharomycetales</taxon>
        <taxon>Saccharomycetaceae</taxon>
        <taxon>Maudiozyma</taxon>
    </lineage>
</organism>
<reference evidence="1 2" key="1">
    <citation type="submission" date="2020-11" db="EMBL/GenBank/DDBJ databases">
        <title>Kefir isolates.</title>
        <authorList>
            <person name="Marcisauskas S."/>
            <person name="Kim Y."/>
            <person name="Blasche S."/>
        </authorList>
    </citation>
    <scope>NUCLEOTIDE SEQUENCE [LARGE SCALE GENOMIC DNA]</scope>
    <source>
        <strain evidence="1 2">OG2</strain>
    </source>
</reference>